<dbReference type="GO" id="GO:0005737">
    <property type="term" value="C:cytoplasm"/>
    <property type="evidence" value="ECO:0007669"/>
    <property type="project" value="UniProtKB-SubCell"/>
</dbReference>
<reference evidence="11" key="2">
    <citation type="submission" date="2020-09" db="EMBL/GenBank/DDBJ databases">
        <authorList>
            <person name="Sun Q."/>
            <person name="Kim S."/>
        </authorList>
    </citation>
    <scope>NUCLEOTIDE SEQUENCE</scope>
    <source>
        <strain evidence="11">KCTC 12710</strain>
    </source>
</reference>
<evidence type="ECO:0000313" key="11">
    <source>
        <dbReference type="EMBL" id="GGZ94085.1"/>
    </source>
</evidence>
<dbReference type="Pfam" id="PF03572">
    <property type="entry name" value="Peptidase_S41"/>
    <property type="match status" value="1"/>
</dbReference>
<dbReference type="InterPro" id="IPR011042">
    <property type="entry name" value="6-blade_b-propeller_TolB-like"/>
</dbReference>
<comment type="function">
    <text evidence="7">Degrades oligopeptides.</text>
</comment>
<evidence type="ECO:0000259" key="10">
    <source>
        <dbReference type="PROSITE" id="PS50106"/>
    </source>
</evidence>
<evidence type="ECO:0000256" key="6">
    <source>
        <dbReference type="ARBA" id="ARBA00022825"/>
    </source>
</evidence>
<accession>A0A918RCV5</accession>
<dbReference type="SUPFAM" id="SSF82171">
    <property type="entry name" value="DPP6 N-terminal domain-like"/>
    <property type="match status" value="2"/>
</dbReference>
<dbReference type="SUPFAM" id="SSF50156">
    <property type="entry name" value="PDZ domain-like"/>
    <property type="match status" value="1"/>
</dbReference>
<evidence type="ECO:0000256" key="2">
    <source>
        <dbReference type="ARBA" id="ARBA00008524"/>
    </source>
</evidence>
<dbReference type="InterPro" id="IPR005151">
    <property type="entry name" value="Tail-specific_protease"/>
</dbReference>
<comment type="caution">
    <text evidence="11">The sequence shown here is derived from an EMBL/GenBank/DDBJ whole genome shotgun (WGS) entry which is preliminary data.</text>
</comment>
<evidence type="ECO:0000256" key="7">
    <source>
        <dbReference type="PIRNR" id="PIRNR036421"/>
    </source>
</evidence>
<dbReference type="Pfam" id="PF13180">
    <property type="entry name" value="PDZ_2"/>
    <property type="match status" value="1"/>
</dbReference>
<dbReference type="InterPro" id="IPR028204">
    <property type="entry name" value="Tricorn_C1"/>
</dbReference>
<dbReference type="Gene3D" id="3.30.750.44">
    <property type="match status" value="1"/>
</dbReference>
<dbReference type="Gene3D" id="2.120.10.60">
    <property type="entry name" value="Tricorn protease N-terminal domain"/>
    <property type="match status" value="1"/>
</dbReference>
<evidence type="ECO:0000256" key="3">
    <source>
        <dbReference type="ARBA" id="ARBA00022490"/>
    </source>
</evidence>
<dbReference type="PANTHER" id="PTHR43253">
    <property type="entry name" value="TRICORN PROTEASE HOMOLOG 2-RELATED"/>
    <property type="match status" value="1"/>
</dbReference>
<feature type="active site" description="Nucleophile" evidence="8">
    <location>
        <position position="1004"/>
    </location>
</feature>
<proteinExistence type="inferred from homology"/>
<comment type="subcellular location">
    <subcellularLocation>
        <location evidence="1 7">Cytoplasm</location>
    </subcellularLocation>
</comment>
<dbReference type="InterPro" id="IPR036034">
    <property type="entry name" value="PDZ_sf"/>
</dbReference>
<keyword evidence="5 7" id="KW-0378">Hydrolase</keyword>
<comment type="similarity">
    <text evidence="2 7">Belongs to the peptidase S41B family.</text>
</comment>
<evidence type="ECO:0000256" key="5">
    <source>
        <dbReference type="ARBA" id="ARBA00022801"/>
    </source>
</evidence>
<dbReference type="EMBL" id="BMWZ01000013">
    <property type="protein sequence ID" value="GGZ94085.1"/>
    <property type="molecule type" value="Genomic_DNA"/>
</dbReference>
<feature type="active site" description="Charge relay system" evidence="8">
    <location>
        <position position="774"/>
    </location>
</feature>
<evidence type="ECO:0000256" key="1">
    <source>
        <dbReference type="ARBA" id="ARBA00004496"/>
    </source>
</evidence>
<keyword evidence="4 7" id="KW-0645">Protease</keyword>
<dbReference type="Pfam" id="PF26550">
    <property type="entry name" value="Tricorn_2nd"/>
    <property type="match status" value="1"/>
</dbReference>
<keyword evidence="12" id="KW-1185">Reference proteome</keyword>
<dbReference type="Gene3D" id="3.90.226.10">
    <property type="entry name" value="2-enoyl-CoA Hydratase, Chain A, domain 1"/>
    <property type="match status" value="1"/>
</dbReference>
<dbReference type="AlphaFoldDB" id="A0A918RCV5"/>
<feature type="compositionally biased region" description="Basic and acidic residues" evidence="9">
    <location>
        <begin position="571"/>
        <end position="590"/>
    </location>
</feature>
<dbReference type="PANTHER" id="PTHR43253:SF1">
    <property type="entry name" value="TRICORN PROTEASE HOMOLOG 2-RELATED"/>
    <property type="match status" value="1"/>
</dbReference>
<dbReference type="SUPFAM" id="SSF52096">
    <property type="entry name" value="ClpP/crotonase"/>
    <property type="match status" value="1"/>
</dbReference>
<dbReference type="Gene3D" id="2.120.10.30">
    <property type="entry name" value="TolB, C-terminal domain"/>
    <property type="match status" value="2"/>
</dbReference>
<keyword evidence="3 7" id="KW-0963">Cytoplasm</keyword>
<gene>
    <name evidence="11" type="ORF">GCM10007028_35630</name>
</gene>
<dbReference type="PIRSF" id="PIRSF036421">
    <property type="entry name" value="Tricorn_protease"/>
    <property type="match status" value="1"/>
</dbReference>
<feature type="active site" description="Charge relay system" evidence="8">
    <location>
        <position position="1061"/>
    </location>
</feature>
<dbReference type="InterPro" id="IPR001478">
    <property type="entry name" value="PDZ"/>
</dbReference>
<dbReference type="InterPro" id="IPR012393">
    <property type="entry name" value="Tricorn_protease"/>
</dbReference>
<dbReference type="SMART" id="SM00245">
    <property type="entry name" value="TSPc"/>
    <property type="match status" value="1"/>
</dbReference>
<dbReference type="EC" id="3.4.21.-" evidence="7"/>
<dbReference type="PROSITE" id="PS50106">
    <property type="entry name" value="PDZ"/>
    <property type="match status" value="1"/>
</dbReference>
<dbReference type="Gene3D" id="2.30.42.10">
    <property type="match status" value="1"/>
</dbReference>
<dbReference type="Pfam" id="PF26549">
    <property type="entry name" value="Tricorn_N"/>
    <property type="match status" value="1"/>
</dbReference>
<feature type="domain" description="PDZ" evidence="10">
    <location>
        <begin position="783"/>
        <end position="875"/>
    </location>
</feature>
<feature type="region of interest" description="Disordered" evidence="9">
    <location>
        <begin position="561"/>
        <end position="591"/>
    </location>
</feature>
<dbReference type="Proteomes" id="UP000636004">
    <property type="component" value="Unassembled WGS sequence"/>
</dbReference>
<dbReference type="CDD" id="cd07562">
    <property type="entry name" value="Peptidase_S41_TRI"/>
    <property type="match status" value="1"/>
</dbReference>
<dbReference type="GO" id="GO:0008236">
    <property type="term" value="F:serine-type peptidase activity"/>
    <property type="evidence" value="ECO:0007669"/>
    <property type="project" value="UniProtKB-UniRule"/>
</dbReference>
<reference evidence="11" key="1">
    <citation type="journal article" date="2014" name="Int. J. Syst. Evol. Microbiol.">
        <title>Complete genome sequence of Corynebacterium casei LMG S-19264T (=DSM 44701T), isolated from a smear-ripened cheese.</title>
        <authorList>
            <consortium name="US DOE Joint Genome Institute (JGI-PGF)"/>
            <person name="Walter F."/>
            <person name="Albersmeier A."/>
            <person name="Kalinowski J."/>
            <person name="Ruckert C."/>
        </authorList>
    </citation>
    <scope>NUCLEOTIDE SEQUENCE</scope>
    <source>
        <strain evidence="11">KCTC 12710</strain>
    </source>
</reference>
<sequence>MYFFIQVIRSNFEFKIKKRPLMKLSSIIRTAFVLVVSTCLAQTPLLNYPSMSPDGQTIAFNFQGDIWTVNKDGENLNRITVHEAYDTKPLWSPDGKSIVFQSDRYGNNDVYSIPSQGGLSKRLTYHSAADIVTDYTSNGDILFSTRRNFAQVEREPEIHIINKNGGTPKRYMSALGFDAAISPSGEFVVFTRGTCRLEREFYNGPANRDIWLYNIKEDKYVQLTSFEGNDFYPQWADDTTIYFQSSRSGRYNIHKLNVSVLGEKQGNVSQITNFKNMGIFSFHLSKNGKDIILAQANHLYLLDVISKSQKEIKLEIPTDYKFDPIVHKTYSANINELAIAPSGKLLALVVRGEIFVRKTEKDKKRTVNISKSEYRDRMPTWLNDSSLLFISDREGQNDLYVVHSGDDNESNLFKTLKHKITRITNTKENESNPVLSPDGKSIAFNRGRGKLIVASINSDGKLSNEKVLQDGWATSNGVSWSPDSKWLAYSLTDLDFNREIYIHKADNSIKPVNISMHPKQDRNPIWSPDGKKLMFSSNRNNNDYDVWFTWLNKEDWEKTTQDWEEDTDDLPESKTDKSPNKKDENGKQEDEVPEVVIDFDDIHRRQVQVTSFVGGEQGRFFSKDCKTIYFTTGNRARGNAKTTSDLYKIKWTGKDQKAITSKDTKPTNIIIDRSFSNIYFTKEGGSLSSIKVSNDKLVNLPFSAKLDIDYEGETKQIFNEAWKAINDGFYDPDFHGQDWNKLRATYEPLALGASTRIDFQNMFNRMLGQINASHMGLYSTEKREVVQKEATGLLGVEFEPQTNGALKVIGVVPNMPADRSASKLVLGDILTRVNGIELSKQTNIYSLLEGTVNEKIYLEVDRSGSTKEVIIRPQSSNRTANYNAWVKERQRLTAKYSNGRLGYIHIQGMNWESFERFERELTAAGLGKEGIVIDVRYNGGGWTTDYLMAVLSVKQHAYTVPRGAAKSLEDEHTKFRNHYPFSERLPLASWTKPSIALCNQNSYSNAEIFSHAYKALNIGTLVGRPTFGAVISTGSTRLIDGSYVRMPFRGWYVKRTQSNMELGPAVPDIIVSNNPDDKAKNKDTQLKRAVDELLSQLKK</sequence>
<evidence type="ECO:0000313" key="12">
    <source>
        <dbReference type="Proteomes" id="UP000636004"/>
    </source>
</evidence>
<dbReference type="GO" id="GO:0006508">
    <property type="term" value="P:proteolysis"/>
    <property type="evidence" value="ECO:0007669"/>
    <property type="project" value="UniProtKB-UniRule"/>
</dbReference>
<evidence type="ECO:0000256" key="9">
    <source>
        <dbReference type="SAM" id="MobiDB-lite"/>
    </source>
</evidence>
<protein>
    <recommendedName>
        <fullName evidence="7">Tricorn protease homolog</fullName>
        <ecNumber evidence="7">3.4.21.-</ecNumber>
    </recommendedName>
</protein>
<evidence type="ECO:0000256" key="8">
    <source>
        <dbReference type="PIRSR" id="PIRSR036421-1"/>
    </source>
</evidence>
<dbReference type="SMART" id="SM00228">
    <property type="entry name" value="PDZ"/>
    <property type="match status" value="1"/>
</dbReference>
<evidence type="ECO:0000256" key="4">
    <source>
        <dbReference type="ARBA" id="ARBA00022670"/>
    </source>
</evidence>
<keyword evidence="6 7" id="KW-0720">Serine protease</keyword>
<dbReference type="Pfam" id="PF14684">
    <property type="entry name" value="Tricorn_C1"/>
    <property type="match status" value="1"/>
</dbReference>
<organism evidence="11 12">
    <name type="scientific">Algibacter mikhailovii</name>
    <dbReference type="NCBI Taxonomy" id="425498"/>
    <lineage>
        <taxon>Bacteria</taxon>
        <taxon>Pseudomonadati</taxon>
        <taxon>Bacteroidota</taxon>
        <taxon>Flavobacteriia</taxon>
        <taxon>Flavobacteriales</taxon>
        <taxon>Flavobacteriaceae</taxon>
        <taxon>Algibacter</taxon>
    </lineage>
</organism>
<dbReference type="InterPro" id="IPR029045">
    <property type="entry name" value="ClpP/crotonase-like_dom_sf"/>
</dbReference>
<name>A0A918RCV5_9FLAO</name>